<name>A0ABV7C0M4_9PROT</name>
<evidence type="ECO:0000256" key="1">
    <source>
        <dbReference type="SAM" id="Phobius"/>
    </source>
</evidence>
<reference evidence="3" key="1">
    <citation type="journal article" date="2019" name="Int. J. Syst. Evol. Microbiol.">
        <title>The Global Catalogue of Microorganisms (GCM) 10K type strain sequencing project: providing services to taxonomists for standard genome sequencing and annotation.</title>
        <authorList>
            <consortium name="The Broad Institute Genomics Platform"/>
            <consortium name="The Broad Institute Genome Sequencing Center for Infectious Disease"/>
            <person name="Wu L."/>
            <person name="Ma J."/>
        </authorList>
    </citation>
    <scope>NUCLEOTIDE SEQUENCE [LARGE SCALE GENOMIC DNA]</scope>
    <source>
        <strain evidence="3">CGMCC 1.16855</strain>
    </source>
</reference>
<comment type="caution">
    <text evidence="2">The sequence shown here is derived from an EMBL/GenBank/DDBJ whole genome shotgun (WGS) entry which is preliminary data.</text>
</comment>
<keyword evidence="1" id="KW-0812">Transmembrane</keyword>
<proteinExistence type="predicted"/>
<organism evidence="2 3">
    <name type="scientific">Falsiroseomonas tokyonensis</name>
    <dbReference type="NCBI Taxonomy" id="430521"/>
    <lineage>
        <taxon>Bacteria</taxon>
        <taxon>Pseudomonadati</taxon>
        <taxon>Pseudomonadota</taxon>
        <taxon>Alphaproteobacteria</taxon>
        <taxon>Acetobacterales</taxon>
        <taxon>Roseomonadaceae</taxon>
        <taxon>Falsiroseomonas</taxon>
    </lineage>
</organism>
<dbReference type="RefSeq" id="WP_216839903.1">
    <property type="nucleotide sequence ID" value="NZ_JAFNJS010000011.1"/>
</dbReference>
<keyword evidence="1" id="KW-0472">Membrane</keyword>
<evidence type="ECO:0000313" key="2">
    <source>
        <dbReference type="EMBL" id="MFC3003452.1"/>
    </source>
</evidence>
<feature type="transmembrane region" description="Helical" evidence="1">
    <location>
        <begin position="27"/>
        <end position="48"/>
    </location>
</feature>
<accession>A0ABV7C0M4</accession>
<evidence type="ECO:0000313" key="3">
    <source>
        <dbReference type="Proteomes" id="UP001595420"/>
    </source>
</evidence>
<dbReference type="Proteomes" id="UP001595420">
    <property type="component" value="Unassembled WGS sequence"/>
</dbReference>
<keyword evidence="1" id="KW-1133">Transmembrane helix</keyword>
<keyword evidence="3" id="KW-1185">Reference proteome</keyword>
<gene>
    <name evidence="2" type="ORF">ACFOD3_26390</name>
</gene>
<sequence>MSLLLRGLLVAAGAVTALFVARDAPNFAVVEGMVAVVIIAAIVLVLALTRKR</sequence>
<dbReference type="EMBL" id="JBHRSB010000011">
    <property type="protein sequence ID" value="MFC3003452.1"/>
    <property type="molecule type" value="Genomic_DNA"/>
</dbReference>
<protein>
    <submittedName>
        <fullName evidence="2">Uncharacterized protein</fullName>
    </submittedName>
</protein>